<evidence type="ECO:0000313" key="2">
    <source>
        <dbReference type="EMBL" id="RXJ51432.1"/>
    </source>
</evidence>
<gene>
    <name evidence="2" type="ORF">ESZ48_06080</name>
</gene>
<keyword evidence="1" id="KW-1133">Transmembrane helix</keyword>
<feature type="transmembrane region" description="Helical" evidence="1">
    <location>
        <begin position="30"/>
        <end position="49"/>
    </location>
</feature>
<dbReference type="OrthoDB" id="1435015at2"/>
<keyword evidence="1" id="KW-0472">Membrane</keyword>
<keyword evidence="1" id="KW-0812">Transmembrane</keyword>
<evidence type="ECO:0000256" key="1">
    <source>
        <dbReference type="SAM" id="Phobius"/>
    </source>
</evidence>
<dbReference type="Proteomes" id="UP000289792">
    <property type="component" value="Unassembled WGS sequence"/>
</dbReference>
<feature type="transmembrane region" description="Helical" evidence="1">
    <location>
        <begin position="6"/>
        <end position="23"/>
    </location>
</feature>
<organism evidence="2 3">
    <name type="scientific">Gelidibacter gilvus</name>
    <dbReference type="NCBI Taxonomy" id="59602"/>
    <lineage>
        <taxon>Bacteria</taxon>
        <taxon>Pseudomonadati</taxon>
        <taxon>Bacteroidota</taxon>
        <taxon>Flavobacteriia</taxon>
        <taxon>Flavobacteriales</taxon>
        <taxon>Flavobacteriaceae</taxon>
        <taxon>Gelidibacter</taxon>
    </lineage>
</organism>
<dbReference type="AlphaFoldDB" id="A0A4Q0XLD0"/>
<dbReference type="RefSeq" id="WP_129016430.1">
    <property type="nucleotide sequence ID" value="NZ_SDDZ01000002.1"/>
</dbReference>
<proteinExistence type="predicted"/>
<comment type="caution">
    <text evidence="2">The sequence shown here is derived from an EMBL/GenBank/DDBJ whole genome shotgun (WGS) entry which is preliminary data.</text>
</comment>
<name>A0A4Q0XLD0_9FLAO</name>
<keyword evidence="3" id="KW-1185">Reference proteome</keyword>
<evidence type="ECO:0000313" key="3">
    <source>
        <dbReference type="Proteomes" id="UP000289792"/>
    </source>
</evidence>
<accession>A0A4Q0XLD0</accession>
<reference evidence="2 3" key="1">
    <citation type="submission" date="2019-01" db="EMBL/GenBank/DDBJ databases">
        <title>Genome sequence of the Antarctic species Gelidibacter gilvus ACAM 158(T).</title>
        <authorList>
            <person name="Bowman J.P."/>
        </authorList>
    </citation>
    <scope>NUCLEOTIDE SEQUENCE [LARGE SCALE GENOMIC DNA]</scope>
    <source>
        <strain evidence="2 3">IC158</strain>
    </source>
</reference>
<protein>
    <submittedName>
        <fullName evidence="2">Uncharacterized protein</fullName>
    </submittedName>
</protein>
<dbReference type="EMBL" id="SDDZ01000002">
    <property type="protein sequence ID" value="RXJ51432.1"/>
    <property type="molecule type" value="Genomic_DNA"/>
</dbReference>
<sequence>MIITPLFVIFLVIVFILILMFVNTIDKRKWITIPLSLILTPFIYFYAFYPLINIFSNYHHEKYFDTKVWLSNPGFRYEMYDNVEESDTLMGKSKETVKELLGTYEWLSWDDAKNGHNENRWNYGLGVLPGAFNSKSEAVEIIFEDNKVSQLNHYQQDIKFNDKE</sequence>